<evidence type="ECO:0000256" key="1">
    <source>
        <dbReference type="SAM" id="MobiDB-lite"/>
    </source>
</evidence>
<accession>A0A7S1IJ69</accession>
<evidence type="ECO:0000313" key="2">
    <source>
        <dbReference type="EMBL" id="CAD9014325.1"/>
    </source>
</evidence>
<reference evidence="2" key="1">
    <citation type="submission" date="2021-01" db="EMBL/GenBank/DDBJ databases">
        <authorList>
            <person name="Corre E."/>
            <person name="Pelletier E."/>
            <person name="Niang G."/>
            <person name="Scheremetjew M."/>
            <person name="Finn R."/>
            <person name="Kale V."/>
            <person name="Holt S."/>
            <person name="Cochrane G."/>
            <person name="Meng A."/>
            <person name="Brown T."/>
            <person name="Cohen L."/>
        </authorList>
    </citation>
    <scope>NUCLEOTIDE SEQUENCE</scope>
    <source>
        <strain evidence="2">NIES-381</strain>
    </source>
</reference>
<proteinExistence type="predicted"/>
<sequence length="279" mass="30638">MVEQYPGHRRFKDQISFVLFLTDFYRVVVQTNGHASILLKQHLPEKIAAVLPVPTNTCDAFRGYLLPASILNTKLCLIISVAMDKIMQQTEEEIKEITLDYKKVITGEGRKQKGKGKKKGVSPMDQSLKHPDGTSDCAHKLIDHLLMPKVNLARAIGADSCFIGYPILEHTVGSIITALCTISVEAANCTPDFPGHPKEKEASSSVATAISRQLQLDTEKLKGALQSCGLRSTPAFHELPVWDMVISCVEHVSRIPIQSNQAVVHSSSLLQSKLSVNVT</sequence>
<dbReference type="AlphaFoldDB" id="A0A7S1IJ69"/>
<feature type="region of interest" description="Disordered" evidence="1">
    <location>
        <begin position="110"/>
        <end position="132"/>
    </location>
</feature>
<dbReference type="EMBL" id="HBGA01068053">
    <property type="protein sequence ID" value="CAD9014325.1"/>
    <property type="molecule type" value="Transcribed_RNA"/>
</dbReference>
<name>A0A7S1IJ69_9EUGL</name>
<protein>
    <submittedName>
        <fullName evidence="2">Uncharacterized protein</fullName>
    </submittedName>
</protein>
<organism evidence="2">
    <name type="scientific">Eutreptiella gymnastica</name>
    <dbReference type="NCBI Taxonomy" id="73025"/>
    <lineage>
        <taxon>Eukaryota</taxon>
        <taxon>Discoba</taxon>
        <taxon>Euglenozoa</taxon>
        <taxon>Euglenida</taxon>
        <taxon>Spirocuta</taxon>
        <taxon>Euglenophyceae</taxon>
        <taxon>Eutreptiales</taxon>
        <taxon>Eutreptiaceae</taxon>
        <taxon>Eutreptiella</taxon>
    </lineage>
</organism>
<gene>
    <name evidence="2" type="ORF">EGYM00392_LOCUS25429</name>
</gene>